<dbReference type="GO" id="GO:0005737">
    <property type="term" value="C:cytoplasm"/>
    <property type="evidence" value="ECO:0007669"/>
    <property type="project" value="TreeGrafter"/>
</dbReference>
<evidence type="ECO:0000256" key="2">
    <source>
        <dbReference type="RuleBase" id="RU361268"/>
    </source>
</evidence>
<name>A0A914Z3V5_9BILA</name>
<evidence type="ECO:0000256" key="1">
    <source>
        <dbReference type="ARBA" id="ARBA00006941"/>
    </source>
</evidence>
<dbReference type="Proteomes" id="UP000887577">
    <property type="component" value="Unplaced"/>
</dbReference>
<protein>
    <recommendedName>
        <fullName evidence="2">Casein kinase II subunit beta</fullName>
        <shortName evidence="2">CK II beta</shortName>
    </recommendedName>
</protein>
<dbReference type="AlphaFoldDB" id="A0A914Z3V5"/>
<evidence type="ECO:0000256" key="3">
    <source>
        <dbReference type="SAM" id="MobiDB-lite"/>
    </source>
</evidence>
<dbReference type="InterPro" id="IPR000704">
    <property type="entry name" value="Casein_kinase_II_reg-sub"/>
</dbReference>
<proteinExistence type="inferred from homology"/>
<feature type="compositionally biased region" description="Low complexity" evidence="3">
    <location>
        <begin position="197"/>
        <end position="216"/>
    </location>
</feature>
<dbReference type="FunFam" id="2.20.25.20:FF:000001">
    <property type="entry name" value="Casein kinase II subunit beta"/>
    <property type="match status" value="1"/>
</dbReference>
<keyword evidence="4" id="KW-1185">Reference proteome</keyword>
<feature type="region of interest" description="Disordered" evidence="3">
    <location>
        <begin position="191"/>
        <end position="216"/>
    </location>
</feature>
<dbReference type="InterPro" id="IPR016149">
    <property type="entry name" value="Casein_kin_II_reg-sub_N"/>
</dbReference>
<dbReference type="PRINTS" id="PR00472">
    <property type="entry name" value="CASNKINASEII"/>
</dbReference>
<dbReference type="PANTHER" id="PTHR11740">
    <property type="entry name" value="CASEIN KINASE II SUBUNIT BETA"/>
    <property type="match status" value="1"/>
</dbReference>
<dbReference type="Gene3D" id="2.20.25.20">
    <property type="match status" value="1"/>
</dbReference>
<dbReference type="Gene3D" id="1.10.1820.10">
    <property type="entry name" value="protein kinase ck2 holoenzyme, chain C, domain 1"/>
    <property type="match status" value="1"/>
</dbReference>
<dbReference type="GO" id="GO:0005956">
    <property type="term" value="C:protein kinase CK2 complex"/>
    <property type="evidence" value="ECO:0007669"/>
    <property type="project" value="UniProtKB-UniRule"/>
</dbReference>
<dbReference type="GO" id="GO:0019887">
    <property type="term" value="F:protein kinase regulator activity"/>
    <property type="evidence" value="ECO:0007669"/>
    <property type="project" value="InterPro"/>
</dbReference>
<comment type="similarity">
    <text evidence="1 2">Belongs to the casein kinase 2 subunit beta family.</text>
</comment>
<organism evidence="4 5">
    <name type="scientific">Panagrolaimus superbus</name>
    <dbReference type="NCBI Taxonomy" id="310955"/>
    <lineage>
        <taxon>Eukaryota</taxon>
        <taxon>Metazoa</taxon>
        <taxon>Ecdysozoa</taxon>
        <taxon>Nematoda</taxon>
        <taxon>Chromadorea</taxon>
        <taxon>Rhabditida</taxon>
        <taxon>Tylenchina</taxon>
        <taxon>Panagrolaimomorpha</taxon>
        <taxon>Panagrolaimoidea</taxon>
        <taxon>Panagrolaimidae</taxon>
        <taxon>Panagrolaimus</taxon>
    </lineage>
</organism>
<comment type="subunit">
    <text evidence="2">Tetramer of two alpha and two beta subunits.</text>
</comment>
<dbReference type="SMART" id="SM01085">
    <property type="entry name" value="CK_II_beta"/>
    <property type="match status" value="1"/>
</dbReference>
<evidence type="ECO:0000313" key="5">
    <source>
        <dbReference type="WBParaSite" id="PSU_v2.g6688.t1"/>
    </source>
</evidence>
<dbReference type="PANTHER" id="PTHR11740:SF0">
    <property type="entry name" value="CASEIN KINASE II SUBUNIT BETA"/>
    <property type="match status" value="1"/>
</dbReference>
<dbReference type="Pfam" id="PF01214">
    <property type="entry name" value="CK_II_beta"/>
    <property type="match status" value="1"/>
</dbReference>
<sequence>MSESMTSDSDESAYEYLDWFHSLKTTKFMCRIDEYFLEDAFNRTNLEKELLFAISENTVAKFIRHIKYDTSVSGYDLDEIEEIAADVYGLMHARYILSSAGLKDMKKKYERGEFGHCPRDKCNEQKVLPIGETELGEGFVNIFCPKCREIYFTKSKFQLDGAYFGPSFPTAFLMEFPEILLTPHSTIKPSPECITTSDSSESSSERSSSIKSVASF</sequence>
<dbReference type="InterPro" id="IPR035991">
    <property type="entry name" value="Casein_kinase_II_beta-like"/>
</dbReference>
<dbReference type="WBParaSite" id="PSU_v2.g6688.t1">
    <property type="protein sequence ID" value="PSU_v2.g6688.t1"/>
    <property type="gene ID" value="PSU_v2.g6688"/>
</dbReference>
<accession>A0A914Z3V5</accession>
<reference evidence="5" key="1">
    <citation type="submission" date="2022-11" db="UniProtKB">
        <authorList>
            <consortium name="WormBaseParasite"/>
        </authorList>
    </citation>
    <scope>IDENTIFICATION</scope>
</reference>
<dbReference type="SUPFAM" id="SSF57798">
    <property type="entry name" value="Casein kinase II beta subunit"/>
    <property type="match status" value="1"/>
</dbReference>
<evidence type="ECO:0000313" key="4">
    <source>
        <dbReference type="Proteomes" id="UP000887577"/>
    </source>
</evidence>